<dbReference type="PRINTS" id="PR00415">
    <property type="entry name" value="ACONITASE"/>
</dbReference>
<feature type="non-terminal residue" evidence="7">
    <location>
        <position position="283"/>
    </location>
</feature>
<dbReference type="InterPro" id="IPR036008">
    <property type="entry name" value="Aconitase_4Fe-4S_dom"/>
</dbReference>
<dbReference type="PANTHER" id="PTHR43160">
    <property type="entry name" value="ACONITATE HYDRATASE B"/>
    <property type="match status" value="1"/>
</dbReference>
<dbReference type="InterPro" id="IPR015931">
    <property type="entry name" value="Acnase/IPM_dHydase_lsu_aba_1/3"/>
</dbReference>
<dbReference type="SUPFAM" id="SSF53732">
    <property type="entry name" value="Aconitase iron-sulfur domain"/>
    <property type="match status" value="1"/>
</dbReference>
<keyword evidence="3" id="KW-0479">Metal-binding</keyword>
<reference evidence="7" key="1">
    <citation type="submission" date="2018-05" db="EMBL/GenBank/DDBJ databases">
        <authorList>
            <person name="Lanie J.A."/>
            <person name="Ng W.-L."/>
            <person name="Kazmierczak K.M."/>
            <person name="Andrzejewski T.M."/>
            <person name="Davidsen T.M."/>
            <person name="Wayne K.J."/>
            <person name="Tettelin H."/>
            <person name="Glass J.I."/>
            <person name="Rusch D."/>
            <person name="Podicherti R."/>
            <person name="Tsui H.-C.T."/>
            <person name="Winkler M.E."/>
        </authorList>
    </citation>
    <scope>NUCLEOTIDE SEQUENCE</scope>
</reference>
<evidence type="ECO:0000256" key="5">
    <source>
        <dbReference type="ARBA" id="ARBA00023014"/>
    </source>
</evidence>
<organism evidence="7">
    <name type="scientific">marine metagenome</name>
    <dbReference type="NCBI Taxonomy" id="408172"/>
    <lineage>
        <taxon>unclassified sequences</taxon>
        <taxon>metagenomes</taxon>
        <taxon>ecological metagenomes</taxon>
    </lineage>
</organism>
<dbReference type="PANTHER" id="PTHR43160:SF3">
    <property type="entry name" value="ACONITATE HYDRATASE, MITOCHONDRIAL"/>
    <property type="match status" value="1"/>
</dbReference>
<comment type="cofactor">
    <cofactor evidence="1">
        <name>[4Fe-4S] cluster</name>
        <dbReference type="ChEBI" id="CHEBI:49883"/>
    </cofactor>
</comment>
<dbReference type="Pfam" id="PF00330">
    <property type="entry name" value="Aconitase"/>
    <property type="match status" value="1"/>
</dbReference>
<keyword evidence="5" id="KW-0411">Iron-sulfur</keyword>
<dbReference type="GO" id="GO:0006099">
    <property type="term" value="P:tricarboxylic acid cycle"/>
    <property type="evidence" value="ECO:0007669"/>
    <property type="project" value="TreeGrafter"/>
</dbReference>
<keyword evidence="4" id="KW-0408">Iron</keyword>
<name>A0A382KI77_9ZZZZ</name>
<proteinExistence type="inferred from homology"/>
<protein>
    <recommendedName>
        <fullName evidence="6">Aconitase/3-isopropylmalate dehydratase large subunit alpha/beta/alpha domain-containing protein</fullName>
    </recommendedName>
</protein>
<evidence type="ECO:0000313" key="7">
    <source>
        <dbReference type="EMBL" id="SVC24128.1"/>
    </source>
</evidence>
<evidence type="ECO:0000256" key="2">
    <source>
        <dbReference type="ARBA" id="ARBA00007185"/>
    </source>
</evidence>
<dbReference type="Gene3D" id="3.30.499.10">
    <property type="entry name" value="Aconitase, domain 3"/>
    <property type="match status" value="1"/>
</dbReference>
<feature type="domain" description="Aconitase/3-isopropylmalate dehydratase large subunit alpha/beta/alpha" evidence="6">
    <location>
        <begin position="47"/>
        <end position="282"/>
    </location>
</feature>
<dbReference type="AlphaFoldDB" id="A0A382KI77"/>
<dbReference type="FunFam" id="3.30.499.10:FF:000004">
    <property type="entry name" value="Aconitate hydratase, mitochondrial"/>
    <property type="match status" value="1"/>
</dbReference>
<gene>
    <name evidence="7" type="ORF">METZ01_LOCUS276982</name>
</gene>
<dbReference type="EMBL" id="UINC01080830">
    <property type="protein sequence ID" value="SVC24128.1"/>
    <property type="molecule type" value="Genomic_DNA"/>
</dbReference>
<dbReference type="GO" id="GO:0003994">
    <property type="term" value="F:aconitate hydratase activity"/>
    <property type="evidence" value="ECO:0007669"/>
    <property type="project" value="TreeGrafter"/>
</dbReference>
<evidence type="ECO:0000256" key="4">
    <source>
        <dbReference type="ARBA" id="ARBA00023004"/>
    </source>
</evidence>
<comment type="similarity">
    <text evidence="2">Belongs to the aconitase/IPM isomerase family.</text>
</comment>
<evidence type="ECO:0000259" key="6">
    <source>
        <dbReference type="Pfam" id="PF00330"/>
    </source>
</evidence>
<evidence type="ECO:0000256" key="1">
    <source>
        <dbReference type="ARBA" id="ARBA00001966"/>
    </source>
</evidence>
<dbReference type="GO" id="GO:0051539">
    <property type="term" value="F:4 iron, 4 sulfur cluster binding"/>
    <property type="evidence" value="ECO:0007669"/>
    <property type="project" value="TreeGrafter"/>
</dbReference>
<dbReference type="GO" id="GO:0005829">
    <property type="term" value="C:cytosol"/>
    <property type="evidence" value="ECO:0007669"/>
    <property type="project" value="TreeGrafter"/>
</dbReference>
<accession>A0A382KI77</accession>
<sequence length="283" mass="30557">MLNQRLEDMMTTIQSQDEFVAGIYKEMEHRLRIVRTRTNKPLTLSDKIILGHLDDPSNATLSRNSYIMLRPDRVAHQDVTGQMAILQFMQSGRSKVAVPTTVHCDHLIRANSGSNPDLKKALLENNEVYQFLQSASAKYGIGFWKPGAGIIHQVVLENYAFPGGMMIGTDSHTPNASGLGMIAIGVGGADGADVMSGLSWELRSPEYIGIKLTGQLNGWTAPKDVILSLAGILTVSGGTNSIIEYFGPGARTISCTGKATICNMGAELGATGSIFPYDEHMAK</sequence>
<dbReference type="GO" id="GO:0046872">
    <property type="term" value="F:metal ion binding"/>
    <property type="evidence" value="ECO:0007669"/>
    <property type="project" value="UniProtKB-KW"/>
</dbReference>
<evidence type="ECO:0000256" key="3">
    <source>
        <dbReference type="ARBA" id="ARBA00022723"/>
    </source>
</evidence>
<dbReference type="InterPro" id="IPR050926">
    <property type="entry name" value="Aconitase/IPM_isomerase"/>
</dbReference>
<dbReference type="InterPro" id="IPR001030">
    <property type="entry name" value="Acoase/IPM_deHydtase_lsu_aba"/>
</dbReference>
<dbReference type="Gene3D" id="3.40.1060.10">
    <property type="entry name" value="Aconitase, Domain 2"/>
    <property type="match status" value="1"/>
</dbReference>
<dbReference type="InterPro" id="IPR015932">
    <property type="entry name" value="Aconitase_dom2"/>
</dbReference>